<reference evidence="2" key="1">
    <citation type="journal article" date="2019" name="Int. J. Syst. Evol. Microbiol.">
        <title>The Global Catalogue of Microorganisms (GCM) 10K type strain sequencing project: providing services to taxonomists for standard genome sequencing and annotation.</title>
        <authorList>
            <consortium name="The Broad Institute Genomics Platform"/>
            <consortium name="The Broad Institute Genome Sequencing Center for Infectious Disease"/>
            <person name="Wu L."/>
            <person name="Ma J."/>
        </authorList>
    </citation>
    <scope>NUCLEOTIDE SEQUENCE [LARGE SCALE GENOMIC DNA]</scope>
    <source>
        <strain evidence="2">JCM 18306</strain>
    </source>
</reference>
<dbReference type="Proteomes" id="UP001499878">
    <property type="component" value="Unassembled WGS sequence"/>
</dbReference>
<protein>
    <submittedName>
        <fullName evidence="1">Uncharacterized protein</fullName>
    </submittedName>
</protein>
<sequence length="51" mass="5742">MRQCFTTVFSACVVRTAHGPDLATRPVDHDTYTAHLTLTAHRTLRARESTK</sequence>
<dbReference type="EMBL" id="BAABJR010000004">
    <property type="protein sequence ID" value="GAA5206244.1"/>
    <property type="molecule type" value="Genomic_DNA"/>
</dbReference>
<evidence type="ECO:0000313" key="1">
    <source>
        <dbReference type="EMBL" id="GAA5206244.1"/>
    </source>
</evidence>
<gene>
    <name evidence="1" type="ORF">GCM10023323_16850</name>
</gene>
<evidence type="ECO:0000313" key="2">
    <source>
        <dbReference type="Proteomes" id="UP001499878"/>
    </source>
</evidence>
<name>A0ABP9SY09_9ACTN</name>
<keyword evidence="2" id="KW-1185">Reference proteome</keyword>
<dbReference type="RefSeq" id="WP_345628140.1">
    <property type="nucleotide sequence ID" value="NZ_BAABJR010000004.1"/>
</dbReference>
<accession>A0ABP9SY09</accession>
<proteinExistence type="predicted"/>
<organism evidence="1 2">
    <name type="scientific">Streptomyces thinghirensis</name>
    <dbReference type="NCBI Taxonomy" id="551547"/>
    <lineage>
        <taxon>Bacteria</taxon>
        <taxon>Bacillati</taxon>
        <taxon>Actinomycetota</taxon>
        <taxon>Actinomycetes</taxon>
        <taxon>Kitasatosporales</taxon>
        <taxon>Streptomycetaceae</taxon>
        <taxon>Streptomyces</taxon>
    </lineage>
</organism>
<comment type="caution">
    <text evidence="1">The sequence shown here is derived from an EMBL/GenBank/DDBJ whole genome shotgun (WGS) entry which is preliminary data.</text>
</comment>